<gene>
    <name evidence="2" type="ORF">ACFSKQ_17120</name>
</gene>
<dbReference type="Proteomes" id="UP001597371">
    <property type="component" value="Unassembled WGS sequence"/>
</dbReference>
<dbReference type="InterPro" id="IPR032710">
    <property type="entry name" value="NTF2-like_dom_sf"/>
</dbReference>
<evidence type="ECO:0000313" key="2">
    <source>
        <dbReference type="EMBL" id="MFD2239174.1"/>
    </source>
</evidence>
<feature type="domain" description="DUF4440" evidence="1">
    <location>
        <begin position="11"/>
        <end position="124"/>
    </location>
</feature>
<sequence>MDDHLPDDAELTALFTAYAEGFDDFDAESIADCFAFPSTIWQSGKGHVFQDRDEILENVEALLAVFEREEIVHSSFEILDVAQEGAGAFVVLEWRQEREDGEAALEFTCRYALVRSEADPAWRIALAVND</sequence>
<dbReference type="RefSeq" id="WP_209738680.1">
    <property type="nucleotide sequence ID" value="NZ_CP072611.1"/>
</dbReference>
<organism evidence="2 3">
    <name type="scientific">Aureimonas populi</name>
    <dbReference type="NCBI Taxonomy" id="1701758"/>
    <lineage>
        <taxon>Bacteria</taxon>
        <taxon>Pseudomonadati</taxon>
        <taxon>Pseudomonadota</taxon>
        <taxon>Alphaproteobacteria</taxon>
        <taxon>Hyphomicrobiales</taxon>
        <taxon>Aurantimonadaceae</taxon>
        <taxon>Aureimonas</taxon>
    </lineage>
</organism>
<keyword evidence="3" id="KW-1185">Reference proteome</keyword>
<name>A0ABW5CPC3_9HYPH</name>
<dbReference type="Gene3D" id="3.10.450.50">
    <property type="match status" value="1"/>
</dbReference>
<evidence type="ECO:0000313" key="3">
    <source>
        <dbReference type="Proteomes" id="UP001597371"/>
    </source>
</evidence>
<evidence type="ECO:0000259" key="1">
    <source>
        <dbReference type="Pfam" id="PF14534"/>
    </source>
</evidence>
<dbReference type="InterPro" id="IPR027843">
    <property type="entry name" value="DUF4440"/>
</dbReference>
<proteinExistence type="predicted"/>
<dbReference type="SUPFAM" id="SSF54427">
    <property type="entry name" value="NTF2-like"/>
    <property type="match status" value="1"/>
</dbReference>
<dbReference type="Pfam" id="PF14534">
    <property type="entry name" value="DUF4440"/>
    <property type="match status" value="1"/>
</dbReference>
<reference evidence="3" key="1">
    <citation type="journal article" date="2019" name="Int. J. Syst. Evol. Microbiol.">
        <title>The Global Catalogue of Microorganisms (GCM) 10K type strain sequencing project: providing services to taxonomists for standard genome sequencing and annotation.</title>
        <authorList>
            <consortium name="The Broad Institute Genomics Platform"/>
            <consortium name="The Broad Institute Genome Sequencing Center for Infectious Disease"/>
            <person name="Wu L."/>
            <person name="Ma J."/>
        </authorList>
    </citation>
    <scope>NUCLEOTIDE SEQUENCE [LARGE SCALE GENOMIC DNA]</scope>
    <source>
        <strain evidence="3">ZS-35-S2</strain>
    </source>
</reference>
<accession>A0ABW5CPC3</accession>
<comment type="caution">
    <text evidence="2">The sequence shown here is derived from an EMBL/GenBank/DDBJ whole genome shotgun (WGS) entry which is preliminary data.</text>
</comment>
<protein>
    <submittedName>
        <fullName evidence="2">DUF4440 domain-containing protein</fullName>
    </submittedName>
</protein>
<dbReference type="EMBL" id="JBHUIJ010000027">
    <property type="protein sequence ID" value="MFD2239174.1"/>
    <property type="molecule type" value="Genomic_DNA"/>
</dbReference>